<dbReference type="EMBL" id="LN907828">
    <property type="protein sequence ID" value="CUU26157.1"/>
    <property type="molecule type" value="Genomic_DNA"/>
</dbReference>
<organism evidence="2 3">
    <name type="scientific">Duffyella gerundensis</name>
    <dbReference type="NCBI Taxonomy" id="1619313"/>
    <lineage>
        <taxon>Bacteria</taxon>
        <taxon>Pseudomonadati</taxon>
        <taxon>Pseudomonadota</taxon>
        <taxon>Gammaproteobacteria</taxon>
        <taxon>Enterobacterales</taxon>
        <taxon>Erwiniaceae</taxon>
        <taxon>Duffyella</taxon>
    </lineage>
</organism>
<sequence>MQTWPVKSYACLFISVAFLRGFYAGYKISNTLIIMTKFINKC</sequence>
<dbReference type="PATRIC" id="fig|1619313.3.peg.4089"/>
<evidence type="ECO:0000313" key="3">
    <source>
        <dbReference type="Proteomes" id="UP000059419"/>
    </source>
</evidence>
<geneLocation type="plasmid" evidence="3">
    <name>pEM01</name>
</geneLocation>
<protein>
    <submittedName>
        <fullName evidence="2">Putative membrane protein</fullName>
    </submittedName>
</protein>
<dbReference type="Proteomes" id="UP000059419">
    <property type="component" value="Plasmid pEM01"/>
</dbReference>
<keyword evidence="1" id="KW-0472">Membrane</keyword>
<gene>
    <name evidence="2" type="ORF">EM595_p0461</name>
</gene>
<evidence type="ECO:0000256" key="1">
    <source>
        <dbReference type="SAM" id="Phobius"/>
    </source>
</evidence>
<keyword evidence="3" id="KW-1185">Reference proteome</keyword>
<keyword evidence="1" id="KW-1133">Transmembrane helix</keyword>
<feature type="transmembrane region" description="Helical" evidence="1">
    <location>
        <begin position="6"/>
        <end position="26"/>
    </location>
</feature>
<reference evidence="3" key="1">
    <citation type="submission" date="2015-11" db="EMBL/GenBank/DDBJ databases">
        <authorList>
            <person name="Blom J."/>
        </authorList>
    </citation>
    <scope>NUCLEOTIDE SEQUENCE [LARGE SCALE GENOMIC DNA]</scope>
    <source>
        <plasmid evidence="3">pEM01</plasmid>
    </source>
</reference>
<proteinExistence type="predicted"/>
<accession>A0A0U5EEW7</accession>
<dbReference type="KEGG" id="ege:EM595_p0461"/>
<evidence type="ECO:0000313" key="2">
    <source>
        <dbReference type="EMBL" id="CUU26157.1"/>
    </source>
</evidence>
<name>A0A0U5EEW7_9GAMM</name>
<dbReference type="AlphaFoldDB" id="A0A0U5EEW7"/>
<keyword evidence="1" id="KW-0812">Transmembrane</keyword>